<name>A0A5S9IRX4_UABAM</name>
<keyword evidence="5" id="KW-0560">Oxidoreductase</keyword>
<dbReference type="EMBL" id="AP019860">
    <property type="protein sequence ID" value="BBM86486.1"/>
    <property type="molecule type" value="Genomic_DNA"/>
</dbReference>
<accession>A0A5S9IRX4</accession>
<dbReference type="Proteomes" id="UP000326354">
    <property type="component" value="Chromosome"/>
</dbReference>
<dbReference type="GO" id="GO:0004109">
    <property type="term" value="F:coproporphyrinogen oxidase activity"/>
    <property type="evidence" value="ECO:0007669"/>
    <property type="project" value="UniProtKB-EC"/>
</dbReference>
<proteinExistence type="inferred from homology"/>
<evidence type="ECO:0000256" key="7">
    <source>
        <dbReference type="ARBA" id="ARBA00023244"/>
    </source>
</evidence>
<dbReference type="KEGG" id="uam:UABAM_04872"/>
<dbReference type="NCBIfam" id="NF003727">
    <property type="entry name" value="PRK05330.1"/>
    <property type="match status" value="1"/>
</dbReference>
<dbReference type="PANTHER" id="PTHR10755">
    <property type="entry name" value="COPROPORPHYRINOGEN III OXIDASE, MITOCHONDRIAL"/>
    <property type="match status" value="1"/>
</dbReference>
<dbReference type="Gene3D" id="3.40.1500.10">
    <property type="entry name" value="Coproporphyrinogen III oxidase, aerobic"/>
    <property type="match status" value="1"/>
</dbReference>
<keyword evidence="9" id="KW-1185">Reference proteome</keyword>
<dbReference type="GO" id="GO:0006782">
    <property type="term" value="P:protoporphyrinogen IX biosynthetic process"/>
    <property type="evidence" value="ECO:0007669"/>
    <property type="project" value="TreeGrafter"/>
</dbReference>
<comment type="pathway">
    <text evidence="1">Porphyrin-containing compound metabolism; protoporphyrin-IX biosynthesis; protoporphyrinogen-IX from coproporphyrinogen-III (O2 route): step 1/1.</text>
</comment>
<comment type="subunit">
    <text evidence="3">Homodimer.</text>
</comment>
<dbReference type="RefSeq" id="WP_151970542.1">
    <property type="nucleotide sequence ID" value="NZ_AP019860.1"/>
</dbReference>
<evidence type="ECO:0000256" key="6">
    <source>
        <dbReference type="ARBA" id="ARBA00023133"/>
    </source>
</evidence>
<dbReference type="InterPro" id="IPR036406">
    <property type="entry name" value="Coprogen_oxidase_aer_sf"/>
</dbReference>
<dbReference type="GO" id="GO:0005737">
    <property type="term" value="C:cytoplasm"/>
    <property type="evidence" value="ECO:0007669"/>
    <property type="project" value="TreeGrafter"/>
</dbReference>
<keyword evidence="6" id="KW-0350">Heme biosynthesis</keyword>
<evidence type="ECO:0000313" key="8">
    <source>
        <dbReference type="EMBL" id="BBM86486.1"/>
    </source>
</evidence>
<evidence type="ECO:0000256" key="1">
    <source>
        <dbReference type="ARBA" id="ARBA00005168"/>
    </source>
</evidence>
<dbReference type="OrthoDB" id="9777553at2"/>
<sequence length="299" mass="34981">MHENTQKMADIVNNVAEDICSRLQKITGDDFLRDPWERKDHYGNPGGGGITRIFKQGKHIEGGAVNTSVITGHINPEFAKRLKNDDSYLEAAGVSLIIHPVNPHTPTVHMNFRYIRQGEKQWFGGGADLTPYLPNTEKFVFFHQFWKDKLDAFDENFYPQMKDECDKYFYLPHRKEMRGVGGIFYDYVDVTDQNWEMVQSLATGFIDSYLPIFESTFEKEYTQEDRNFQLYRRGRYVEFNLIYDRGTIFGLKTNGRIESILASLPPNVRYEYMYEPASGTPYAEMVQYYQPHDWVNFSE</sequence>
<reference evidence="8 9" key="1">
    <citation type="submission" date="2019-08" db="EMBL/GenBank/DDBJ databases">
        <title>Complete genome sequence of Candidatus Uab amorphum.</title>
        <authorList>
            <person name="Shiratori T."/>
            <person name="Suzuki S."/>
            <person name="Kakizawa Y."/>
            <person name="Ishida K."/>
        </authorList>
    </citation>
    <scope>NUCLEOTIDE SEQUENCE [LARGE SCALE GENOMIC DNA]</scope>
    <source>
        <strain evidence="8 9">SRT547</strain>
    </source>
</reference>
<dbReference type="SUPFAM" id="SSF102886">
    <property type="entry name" value="Coproporphyrinogen III oxidase"/>
    <property type="match status" value="1"/>
</dbReference>
<dbReference type="PRINTS" id="PR00073">
    <property type="entry name" value="COPRGNOXDASE"/>
</dbReference>
<dbReference type="PANTHER" id="PTHR10755:SF0">
    <property type="entry name" value="OXYGEN-DEPENDENT COPROPORPHYRINOGEN-III OXIDASE, MITOCHONDRIAL"/>
    <property type="match status" value="1"/>
</dbReference>
<evidence type="ECO:0000256" key="4">
    <source>
        <dbReference type="ARBA" id="ARBA00012869"/>
    </source>
</evidence>
<dbReference type="Pfam" id="PF01218">
    <property type="entry name" value="Coprogen_oxidas"/>
    <property type="match status" value="1"/>
</dbReference>
<evidence type="ECO:0000256" key="2">
    <source>
        <dbReference type="ARBA" id="ARBA00010644"/>
    </source>
</evidence>
<gene>
    <name evidence="8" type="ORF">UABAM_04872</name>
</gene>
<protein>
    <recommendedName>
        <fullName evidence="4">coproporphyrinogen oxidase</fullName>
        <ecNumber evidence="4">1.3.3.3</ecNumber>
    </recommendedName>
</protein>
<dbReference type="EC" id="1.3.3.3" evidence="4"/>
<evidence type="ECO:0000256" key="3">
    <source>
        <dbReference type="ARBA" id="ARBA00011738"/>
    </source>
</evidence>
<evidence type="ECO:0000313" key="9">
    <source>
        <dbReference type="Proteomes" id="UP000326354"/>
    </source>
</evidence>
<keyword evidence="7" id="KW-0627">Porphyrin biosynthesis</keyword>
<evidence type="ECO:0000256" key="5">
    <source>
        <dbReference type="ARBA" id="ARBA00023002"/>
    </source>
</evidence>
<organism evidence="8 9">
    <name type="scientific">Uabimicrobium amorphum</name>
    <dbReference type="NCBI Taxonomy" id="2596890"/>
    <lineage>
        <taxon>Bacteria</taxon>
        <taxon>Pseudomonadati</taxon>
        <taxon>Planctomycetota</taxon>
        <taxon>Candidatus Uabimicrobiia</taxon>
        <taxon>Candidatus Uabimicrobiales</taxon>
        <taxon>Candidatus Uabimicrobiaceae</taxon>
        <taxon>Candidatus Uabimicrobium</taxon>
    </lineage>
</organism>
<dbReference type="AlphaFoldDB" id="A0A5S9IRX4"/>
<dbReference type="PIRSF" id="PIRSF000166">
    <property type="entry name" value="Coproporphyri_ox"/>
    <property type="match status" value="1"/>
</dbReference>
<comment type="similarity">
    <text evidence="2">Belongs to the aerobic coproporphyrinogen-III oxidase family.</text>
</comment>
<dbReference type="InterPro" id="IPR001260">
    <property type="entry name" value="Coprogen_oxidase_aer"/>
</dbReference>